<dbReference type="Gene3D" id="3.30.365.10">
    <property type="entry name" value="Aldehyde oxidase/xanthine dehydrogenase, molybdopterin binding domain"/>
    <property type="match status" value="1"/>
</dbReference>
<dbReference type="InterPro" id="IPR037165">
    <property type="entry name" value="AldOxase/xan_DH_Mopterin-bd_sf"/>
</dbReference>
<dbReference type="PANTHER" id="PTHR11908">
    <property type="entry name" value="XANTHINE DEHYDROGENASE"/>
    <property type="match status" value="1"/>
</dbReference>
<dbReference type="EMBL" id="JACHFD010000007">
    <property type="protein sequence ID" value="MBB5351523.1"/>
    <property type="molecule type" value="Genomic_DNA"/>
</dbReference>
<dbReference type="Proteomes" id="UP000557717">
    <property type="component" value="Unassembled WGS sequence"/>
</dbReference>
<name>A0A840V265_9BACT</name>
<comment type="caution">
    <text evidence="2">The sequence shown here is derived from an EMBL/GenBank/DDBJ whole genome shotgun (WGS) entry which is preliminary data.</text>
</comment>
<dbReference type="SUPFAM" id="SSF56003">
    <property type="entry name" value="Molybdenum cofactor-binding domain"/>
    <property type="match status" value="1"/>
</dbReference>
<gene>
    <name evidence="2" type="ORF">HNR46_001760</name>
</gene>
<dbReference type="RefSeq" id="WP_184017766.1">
    <property type="nucleotide sequence ID" value="NZ_JACHFD010000007.1"/>
</dbReference>
<dbReference type="GO" id="GO:0016491">
    <property type="term" value="F:oxidoreductase activity"/>
    <property type="evidence" value="ECO:0007669"/>
    <property type="project" value="InterPro"/>
</dbReference>
<evidence type="ECO:0000256" key="1">
    <source>
        <dbReference type="ARBA" id="ARBA00022505"/>
    </source>
</evidence>
<dbReference type="GO" id="GO:0005506">
    <property type="term" value="F:iron ion binding"/>
    <property type="evidence" value="ECO:0007669"/>
    <property type="project" value="InterPro"/>
</dbReference>
<keyword evidence="3" id="KW-1185">Reference proteome</keyword>
<dbReference type="AlphaFoldDB" id="A0A840V265"/>
<keyword evidence="1" id="KW-0500">Molybdenum</keyword>
<evidence type="ECO:0000313" key="2">
    <source>
        <dbReference type="EMBL" id="MBB5351523.1"/>
    </source>
</evidence>
<dbReference type="PANTHER" id="PTHR11908:SF132">
    <property type="entry name" value="ALDEHYDE OXIDASE 1-RELATED"/>
    <property type="match status" value="1"/>
</dbReference>
<protein>
    <submittedName>
        <fullName evidence="2">Xanthine dehydrogenase molybdopterin-binding subunit B</fullName>
    </submittedName>
</protein>
<sequence length="123" mass="13399">MCHLLGSQYCNRGVNHLLLKLITEQLKWDEHGHLLTHSASTYAIPAWSDAPADFRVSLLTDATQDHTIHGSKAVGEPPLMLAISVREALRDAIHAFGNTETLLSSPLTGEVIKQAIGPIQLGR</sequence>
<reference evidence="2 3" key="1">
    <citation type="submission" date="2020-08" db="EMBL/GenBank/DDBJ databases">
        <title>Genomic Encyclopedia of Type Strains, Phase IV (KMG-IV): sequencing the most valuable type-strain genomes for metagenomic binning, comparative biology and taxonomic classification.</title>
        <authorList>
            <person name="Goeker M."/>
        </authorList>
    </citation>
    <scope>NUCLEOTIDE SEQUENCE [LARGE SCALE GENOMIC DNA]</scope>
    <source>
        <strain evidence="2 3">YC6886</strain>
    </source>
</reference>
<evidence type="ECO:0000313" key="3">
    <source>
        <dbReference type="Proteomes" id="UP000557717"/>
    </source>
</evidence>
<accession>A0A840V265</accession>
<dbReference type="InterPro" id="IPR016208">
    <property type="entry name" value="Ald_Oxase/xanthine_DH-like"/>
</dbReference>
<organism evidence="2 3">
    <name type="scientific">Haloferula luteola</name>
    <dbReference type="NCBI Taxonomy" id="595692"/>
    <lineage>
        <taxon>Bacteria</taxon>
        <taxon>Pseudomonadati</taxon>
        <taxon>Verrucomicrobiota</taxon>
        <taxon>Verrucomicrobiia</taxon>
        <taxon>Verrucomicrobiales</taxon>
        <taxon>Verrucomicrobiaceae</taxon>
        <taxon>Haloferula</taxon>
    </lineage>
</organism>
<proteinExistence type="predicted"/>